<keyword evidence="2" id="KW-0472">Membrane</keyword>
<gene>
    <name evidence="3" type="ORF">HU200_016766</name>
</gene>
<dbReference type="PANTHER" id="PTHR33115">
    <property type="entry name" value="ARM REPEAT SUPERFAMILY PROTEIN"/>
    <property type="match status" value="1"/>
</dbReference>
<dbReference type="Proteomes" id="UP000636709">
    <property type="component" value="Unassembled WGS sequence"/>
</dbReference>
<evidence type="ECO:0000313" key="3">
    <source>
        <dbReference type="EMBL" id="KAF8730894.1"/>
    </source>
</evidence>
<feature type="compositionally biased region" description="Basic and acidic residues" evidence="1">
    <location>
        <begin position="498"/>
        <end position="526"/>
    </location>
</feature>
<protein>
    <submittedName>
        <fullName evidence="3">Uncharacterized protein</fullName>
    </submittedName>
</protein>
<dbReference type="EMBL" id="JACEFO010001613">
    <property type="protein sequence ID" value="KAF8730894.1"/>
    <property type="molecule type" value="Genomic_DNA"/>
</dbReference>
<dbReference type="AlphaFoldDB" id="A0A835F849"/>
<evidence type="ECO:0000256" key="2">
    <source>
        <dbReference type="SAM" id="Phobius"/>
    </source>
</evidence>
<feature type="region of interest" description="Disordered" evidence="1">
    <location>
        <begin position="209"/>
        <end position="231"/>
    </location>
</feature>
<name>A0A835F849_9POAL</name>
<keyword evidence="4" id="KW-1185">Reference proteome</keyword>
<reference evidence="3" key="1">
    <citation type="submission" date="2020-07" db="EMBL/GenBank/DDBJ databases">
        <title>Genome sequence and genetic diversity analysis of an under-domesticated orphan crop, white fonio (Digitaria exilis).</title>
        <authorList>
            <person name="Bennetzen J.L."/>
            <person name="Chen S."/>
            <person name="Ma X."/>
            <person name="Wang X."/>
            <person name="Yssel A.E.J."/>
            <person name="Chaluvadi S.R."/>
            <person name="Johnson M."/>
            <person name="Gangashetty P."/>
            <person name="Hamidou F."/>
            <person name="Sanogo M.D."/>
            <person name="Zwaenepoel A."/>
            <person name="Wallace J."/>
            <person name="Van De Peer Y."/>
            <person name="Van Deynze A."/>
        </authorList>
    </citation>
    <scope>NUCLEOTIDE SEQUENCE</scope>
    <source>
        <tissue evidence="3">Leaves</tissue>
    </source>
</reference>
<dbReference type="OrthoDB" id="689499at2759"/>
<organism evidence="3 4">
    <name type="scientific">Digitaria exilis</name>
    <dbReference type="NCBI Taxonomy" id="1010633"/>
    <lineage>
        <taxon>Eukaryota</taxon>
        <taxon>Viridiplantae</taxon>
        <taxon>Streptophyta</taxon>
        <taxon>Embryophyta</taxon>
        <taxon>Tracheophyta</taxon>
        <taxon>Spermatophyta</taxon>
        <taxon>Magnoliopsida</taxon>
        <taxon>Liliopsida</taxon>
        <taxon>Poales</taxon>
        <taxon>Poaceae</taxon>
        <taxon>PACMAD clade</taxon>
        <taxon>Panicoideae</taxon>
        <taxon>Panicodae</taxon>
        <taxon>Paniceae</taxon>
        <taxon>Anthephorinae</taxon>
        <taxon>Digitaria</taxon>
    </lineage>
</organism>
<feature type="region of interest" description="Disordered" evidence="1">
    <location>
        <begin position="472"/>
        <end position="558"/>
    </location>
</feature>
<proteinExistence type="predicted"/>
<feature type="transmembrane region" description="Helical" evidence="2">
    <location>
        <begin position="16"/>
        <end position="48"/>
    </location>
</feature>
<dbReference type="SUPFAM" id="SSF48371">
    <property type="entry name" value="ARM repeat"/>
    <property type="match status" value="1"/>
</dbReference>
<keyword evidence="2" id="KW-1133">Transmembrane helix</keyword>
<comment type="caution">
    <text evidence="3">The sequence shown here is derived from an EMBL/GenBank/DDBJ whole genome shotgun (WGS) entry which is preliminary data.</text>
</comment>
<accession>A0A835F849</accession>
<dbReference type="InterPro" id="IPR016024">
    <property type="entry name" value="ARM-type_fold"/>
</dbReference>
<keyword evidence="2" id="KW-0812">Transmembrane</keyword>
<sequence>MTMNNSTVHLGKGIQYFFLAISLLLGITIIVPCVIVVGLPLIGIGFIYDLGPYACIAISCWRIAKRDYVDNNTHGDDSKANLVPALNIFYSLILCQGEPAWGEDARCVLLLPSRSKIQKLIDMLSWRCGSPEIRKVAAHIVVALAGDIHLAQFPRATYCISSLLEGQTTMIHSREIKHPQRKETNRNQNMLAKVCMIWKKIVKGELKKLQEQTGKMPEQEEPEGSAGNDSSCSTEMILQGLRILEGLASDQHNCKDICATPGLLQKITAPLYSDTLIQDMGISGMLPDLLNTSLKVLHCLICAPGRTGQKLRHKISRNKKAIDNLEMILHLTKEKKTEIVLEQDNRAPQELKIQAMKILTELALDLSIKLPKGTKEIFIKKQLQIFLDAEGKQEADFMPVKVMAGTTLVSLTSNSKSNCDLILEVNNNPAPPTGLLDKDNDAKLTEDIKDINPNKDNNKVVADLTELLSASNDISDQTERKFSEEKENKPQARRLPVWKRENSRGNQKELATGKDLESQKETDEQSQRICAPGDKNTVHEISSSGVQESCDQQNEETASTKELHEALLSIALKICGKQINAGDAIPGLEDDAFAVKLKTIIDDNCQPTASCLRIVKLCGRIAESMMQSQSYAEHFMKSEFSQSLSKASKIMSRLESCMVFRSTRTTQVSTRVAKI</sequence>
<feature type="compositionally biased region" description="Polar residues" evidence="1">
    <location>
        <begin position="539"/>
        <end position="557"/>
    </location>
</feature>
<dbReference type="PANTHER" id="PTHR33115:SF25">
    <property type="entry name" value="CONDENSIN COMPLEX SUBUNIT 1 C-TERMINAL DOMAIN-CONTAINING PROTEIN"/>
    <property type="match status" value="1"/>
</dbReference>
<evidence type="ECO:0000313" key="4">
    <source>
        <dbReference type="Proteomes" id="UP000636709"/>
    </source>
</evidence>
<evidence type="ECO:0000256" key="1">
    <source>
        <dbReference type="SAM" id="MobiDB-lite"/>
    </source>
</evidence>
<feature type="compositionally biased region" description="Basic and acidic residues" evidence="1">
    <location>
        <begin position="477"/>
        <end position="490"/>
    </location>
</feature>